<evidence type="ECO:0000259" key="1">
    <source>
        <dbReference type="PROSITE" id="PS51736"/>
    </source>
</evidence>
<dbReference type="EMBL" id="LDZY01000014">
    <property type="protein sequence ID" value="KLU64485.1"/>
    <property type="molecule type" value="Genomic_DNA"/>
</dbReference>
<keyword evidence="4" id="KW-1185">Reference proteome</keyword>
<dbReference type="STRING" id="476652.DEAC_c36870"/>
<dbReference type="Pfam" id="PF07508">
    <property type="entry name" value="Recombinase"/>
    <property type="match status" value="1"/>
</dbReference>
<dbReference type="Proteomes" id="UP000036356">
    <property type="component" value="Unassembled WGS sequence"/>
</dbReference>
<evidence type="ECO:0000259" key="2">
    <source>
        <dbReference type="PROSITE" id="PS51737"/>
    </source>
</evidence>
<dbReference type="InterPro" id="IPR006119">
    <property type="entry name" value="Resolv_N"/>
</dbReference>
<dbReference type="PANTHER" id="PTHR30461:SF23">
    <property type="entry name" value="DNA RECOMBINASE-RELATED"/>
    <property type="match status" value="1"/>
</dbReference>
<dbReference type="RefSeq" id="WP_047811463.1">
    <property type="nucleotide sequence ID" value="NZ_LDZY01000014.1"/>
</dbReference>
<dbReference type="GO" id="GO:0003677">
    <property type="term" value="F:DNA binding"/>
    <property type="evidence" value="ECO:0007669"/>
    <property type="project" value="InterPro"/>
</dbReference>
<dbReference type="PATRIC" id="fig|476652.3.peg.3898"/>
<dbReference type="AlphaFoldDB" id="A0A0J1FLZ3"/>
<dbReference type="InterPro" id="IPR036162">
    <property type="entry name" value="Resolvase-like_N_sf"/>
</dbReference>
<accession>A0A0J1FLZ3</accession>
<gene>
    <name evidence="3" type="primary">tnpR_5</name>
    <name evidence="3" type="ORF">DEAC_c36870</name>
</gene>
<sequence>MKKIRTIEKAPVFHEQLKKLRVCAYVRVSTNQSEQQESFSAQVQHYTSYINNNPAWTFAGIYSDQGISGKNIEKQLEFMRMVQDAENKKFDLIITKSISRFARNVQDCLETVRKLKLLGIAVHFEKEAINTLTAESELMLSILSSVAEEELASISQNMHWSNQRRFKKGKFSVNTKRFLGYDKDREGNLIINEEQATIVRQIFKDYLSGLGVSHIAKGLEADEVTNISGKVKWAESSIRDILKNEKYAGDARLQKTITTGLCNRKRNSGEAPMYYVKDSHPAIISREDFEKVQELMTERAKSKGNIQGNREKYTNRYALTGTIVCGHCGNTFKRHIDNCGTVAESVCWICNTYSKNSCGVGRIKEETIKGLFVKVFNQLYNDRAKLLGDYKARLEREKLTELDNERIAKLDEEIEKLIRQERALFLIEEKGYADHNLVKTEHEELVKTLTRLQTERSDWMAEINKRDTRMDRTLELESILEAQDGNLAEFNDDMYRNIVEKIVVKERTKLIFQLKNGLAFEESYTLKRGHDIF</sequence>
<evidence type="ECO:0000313" key="4">
    <source>
        <dbReference type="Proteomes" id="UP000036356"/>
    </source>
</evidence>
<dbReference type="SUPFAM" id="SSF53041">
    <property type="entry name" value="Resolvase-like"/>
    <property type="match status" value="1"/>
</dbReference>
<dbReference type="Pfam" id="PF00239">
    <property type="entry name" value="Resolvase"/>
    <property type="match status" value="1"/>
</dbReference>
<dbReference type="PROSITE" id="PS51736">
    <property type="entry name" value="RECOMBINASES_3"/>
    <property type="match status" value="1"/>
</dbReference>
<name>A0A0J1FLZ3_9FIRM</name>
<proteinExistence type="predicted"/>
<dbReference type="SMART" id="SM00857">
    <property type="entry name" value="Resolvase"/>
    <property type="match status" value="1"/>
</dbReference>
<dbReference type="PANTHER" id="PTHR30461">
    <property type="entry name" value="DNA-INVERTASE FROM LAMBDOID PROPHAGE"/>
    <property type="match status" value="1"/>
</dbReference>
<dbReference type="InterPro" id="IPR038109">
    <property type="entry name" value="DNA_bind_recomb_sf"/>
</dbReference>
<evidence type="ECO:0000313" key="3">
    <source>
        <dbReference type="EMBL" id="KLU64485.1"/>
    </source>
</evidence>
<feature type="domain" description="Recombinase" evidence="2">
    <location>
        <begin position="178"/>
        <end position="302"/>
    </location>
</feature>
<dbReference type="PROSITE" id="PS51737">
    <property type="entry name" value="RECOMBINASE_DNA_BIND"/>
    <property type="match status" value="1"/>
</dbReference>
<organism evidence="3 4">
    <name type="scientific">Desulfosporosinus acididurans</name>
    <dbReference type="NCBI Taxonomy" id="476652"/>
    <lineage>
        <taxon>Bacteria</taxon>
        <taxon>Bacillati</taxon>
        <taxon>Bacillota</taxon>
        <taxon>Clostridia</taxon>
        <taxon>Eubacteriales</taxon>
        <taxon>Desulfitobacteriaceae</taxon>
        <taxon>Desulfosporosinus</taxon>
    </lineage>
</organism>
<dbReference type="Pfam" id="PF13408">
    <property type="entry name" value="Zn_ribbon_recom"/>
    <property type="match status" value="1"/>
</dbReference>
<dbReference type="InterPro" id="IPR050639">
    <property type="entry name" value="SSR_resolvase"/>
</dbReference>
<dbReference type="GO" id="GO:0000150">
    <property type="term" value="F:DNA strand exchange activity"/>
    <property type="evidence" value="ECO:0007669"/>
    <property type="project" value="InterPro"/>
</dbReference>
<reference evidence="3 4" key="1">
    <citation type="submission" date="2015-06" db="EMBL/GenBank/DDBJ databases">
        <title>Draft genome of the moderately acidophilic sulfate reducer Candidatus Desulfosporosinus acididurans strain M1.</title>
        <authorList>
            <person name="Poehlein A."/>
            <person name="Petzsch P."/>
            <person name="Johnson B.D."/>
            <person name="Schloemann M."/>
            <person name="Daniel R."/>
            <person name="Muehling M."/>
        </authorList>
    </citation>
    <scope>NUCLEOTIDE SEQUENCE [LARGE SCALE GENOMIC DNA]</scope>
    <source>
        <strain evidence="3 4">M1</strain>
    </source>
</reference>
<comment type="caution">
    <text evidence="3">The sequence shown here is derived from an EMBL/GenBank/DDBJ whole genome shotgun (WGS) entry which is preliminary data.</text>
</comment>
<dbReference type="InterPro" id="IPR011109">
    <property type="entry name" value="DNA_bind_recombinase_dom"/>
</dbReference>
<dbReference type="InterPro" id="IPR025827">
    <property type="entry name" value="Zn_ribbon_recom_dom"/>
</dbReference>
<dbReference type="CDD" id="cd00338">
    <property type="entry name" value="Ser_Recombinase"/>
    <property type="match status" value="1"/>
</dbReference>
<dbReference type="Gene3D" id="3.90.1750.20">
    <property type="entry name" value="Putative Large Serine Recombinase, Chain B, Domain 2"/>
    <property type="match status" value="1"/>
</dbReference>
<feature type="domain" description="Resolvase/invertase-type recombinase catalytic" evidence="1">
    <location>
        <begin position="21"/>
        <end position="169"/>
    </location>
</feature>
<protein>
    <submittedName>
        <fullName evidence="3">Transposon Tn3 resolvase</fullName>
    </submittedName>
</protein>
<dbReference type="Gene3D" id="3.40.50.1390">
    <property type="entry name" value="Resolvase, N-terminal catalytic domain"/>
    <property type="match status" value="1"/>
</dbReference>